<feature type="binding site" evidence="11">
    <location>
        <position position="74"/>
    </location>
    <ligand>
        <name>substrate</name>
    </ligand>
</feature>
<dbReference type="EMBL" id="VCIW01000018">
    <property type="protein sequence ID" value="TLS49977.1"/>
    <property type="molecule type" value="Genomic_DNA"/>
</dbReference>
<name>A0A5R9G0X5_9BACL</name>
<comment type="catalytic activity">
    <reaction evidence="10 11">
        <text>shikimate + ATP = 3-phosphoshikimate + ADP + H(+)</text>
        <dbReference type="Rhea" id="RHEA:13121"/>
        <dbReference type="ChEBI" id="CHEBI:15378"/>
        <dbReference type="ChEBI" id="CHEBI:30616"/>
        <dbReference type="ChEBI" id="CHEBI:36208"/>
        <dbReference type="ChEBI" id="CHEBI:145989"/>
        <dbReference type="ChEBI" id="CHEBI:456216"/>
        <dbReference type="EC" id="2.7.1.71"/>
    </reaction>
</comment>
<dbReference type="SUPFAM" id="SSF52540">
    <property type="entry name" value="P-loop containing nucleoside triphosphate hydrolases"/>
    <property type="match status" value="1"/>
</dbReference>
<keyword evidence="11" id="KW-0460">Magnesium</keyword>
<dbReference type="GO" id="GO:0009423">
    <property type="term" value="P:chorismate biosynthetic process"/>
    <property type="evidence" value="ECO:0007669"/>
    <property type="project" value="UniProtKB-UniRule"/>
</dbReference>
<dbReference type="Gene3D" id="3.40.50.300">
    <property type="entry name" value="P-loop containing nucleotide triphosphate hydrolases"/>
    <property type="match status" value="1"/>
</dbReference>
<feature type="binding site" evidence="11">
    <location>
        <position position="112"/>
    </location>
    <ligand>
        <name>ATP</name>
        <dbReference type="ChEBI" id="CHEBI:30616"/>
    </ligand>
</feature>
<dbReference type="Proteomes" id="UP000309676">
    <property type="component" value="Unassembled WGS sequence"/>
</dbReference>
<dbReference type="GO" id="GO:0005829">
    <property type="term" value="C:cytosol"/>
    <property type="evidence" value="ECO:0007669"/>
    <property type="project" value="TreeGrafter"/>
</dbReference>
<comment type="caution">
    <text evidence="11">Lacks conserved residue(s) required for the propagation of feature annotation.</text>
</comment>
<comment type="function">
    <text evidence="11">Catalyzes the specific phosphorylation of the 3-hydroxyl group of shikimic acid using ATP as a cosubstrate.</text>
</comment>
<evidence type="ECO:0000256" key="8">
    <source>
        <dbReference type="ARBA" id="ARBA00022840"/>
    </source>
</evidence>
<comment type="cofactor">
    <cofactor evidence="11">
        <name>Mg(2+)</name>
        <dbReference type="ChEBI" id="CHEBI:18420"/>
    </cofactor>
    <text evidence="11">Binds 1 Mg(2+) ion per subunit.</text>
</comment>
<keyword evidence="11" id="KW-0479">Metal-binding</keyword>
<dbReference type="AlphaFoldDB" id="A0A5R9G0X5"/>
<comment type="pathway">
    <text evidence="1 11">Metabolic intermediate biosynthesis; chorismate biosynthesis; chorismate from D-erythrose 4-phosphate and phosphoenolpyruvate: step 5/7.</text>
</comment>
<comment type="caution">
    <text evidence="12">The sequence shown here is derived from an EMBL/GenBank/DDBJ whole genome shotgun (WGS) entry which is preliminary data.</text>
</comment>
<dbReference type="CDD" id="cd00464">
    <property type="entry name" value="SK"/>
    <property type="match status" value="1"/>
</dbReference>
<dbReference type="GO" id="GO:0008652">
    <property type="term" value="P:amino acid biosynthetic process"/>
    <property type="evidence" value="ECO:0007669"/>
    <property type="project" value="UniProtKB-KW"/>
</dbReference>
<dbReference type="HAMAP" id="MF_00109">
    <property type="entry name" value="Shikimate_kinase"/>
    <property type="match status" value="1"/>
</dbReference>
<dbReference type="GO" id="GO:0004765">
    <property type="term" value="F:shikimate kinase activity"/>
    <property type="evidence" value="ECO:0007669"/>
    <property type="project" value="UniProtKB-UniRule"/>
</dbReference>
<dbReference type="PANTHER" id="PTHR21087:SF16">
    <property type="entry name" value="SHIKIMATE KINASE 1, CHLOROPLASTIC"/>
    <property type="match status" value="1"/>
</dbReference>
<accession>A0A5R9G0X5</accession>
<dbReference type="InterPro" id="IPR023000">
    <property type="entry name" value="Shikimate_kinase_CS"/>
</dbReference>
<dbReference type="UniPathway" id="UPA00053">
    <property type="reaction ID" value="UER00088"/>
</dbReference>
<evidence type="ECO:0000256" key="2">
    <source>
        <dbReference type="ARBA" id="ARBA00006997"/>
    </source>
</evidence>
<dbReference type="PANTHER" id="PTHR21087">
    <property type="entry name" value="SHIKIMATE KINASE"/>
    <property type="match status" value="1"/>
</dbReference>
<evidence type="ECO:0000256" key="4">
    <source>
        <dbReference type="ARBA" id="ARBA00022605"/>
    </source>
</evidence>
<evidence type="ECO:0000256" key="7">
    <source>
        <dbReference type="ARBA" id="ARBA00022777"/>
    </source>
</evidence>
<evidence type="ECO:0000313" key="12">
    <source>
        <dbReference type="EMBL" id="TLS49977.1"/>
    </source>
</evidence>
<keyword evidence="7 11" id="KW-0418">Kinase</keyword>
<keyword evidence="5 11" id="KW-0808">Transferase</keyword>
<feature type="binding site" evidence="11">
    <location>
        <begin position="6"/>
        <end position="11"/>
    </location>
    <ligand>
        <name>ATP</name>
        <dbReference type="ChEBI" id="CHEBI:30616"/>
    </ligand>
</feature>
<gene>
    <name evidence="11" type="primary">aroK</name>
    <name evidence="12" type="ORF">FE782_23470</name>
</gene>
<evidence type="ECO:0000256" key="9">
    <source>
        <dbReference type="ARBA" id="ARBA00023141"/>
    </source>
</evidence>
<feature type="binding site" evidence="11">
    <location>
        <position position="10"/>
    </location>
    <ligand>
        <name>Mg(2+)</name>
        <dbReference type="ChEBI" id="CHEBI:18420"/>
    </ligand>
</feature>
<keyword evidence="4 11" id="KW-0028">Amino-acid biosynthesis</keyword>
<dbReference type="PRINTS" id="PR01100">
    <property type="entry name" value="SHIKIMTKNASE"/>
</dbReference>
<protein>
    <recommendedName>
        <fullName evidence="3 11">Shikimate kinase</fullName>
        <shortName evidence="11">SK</shortName>
        <ecNumber evidence="3 11">2.7.1.71</ecNumber>
    </recommendedName>
</protein>
<dbReference type="Pfam" id="PF01202">
    <property type="entry name" value="SKI"/>
    <property type="match status" value="1"/>
</dbReference>
<feature type="binding site" evidence="11">
    <location>
        <position position="130"/>
    </location>
    <ligand>
        <name>substrate</name>
    </ligand>
</feature>
<feature type="binding site" evidence="11">
    <location>
        <position position="52"/>
    </location>
    <ligand>
        <name>substrate</name>
    </ligand>
</feature>
<evidence type="ECO:0000256" key="3">
    <source>
        <dbReference type="ARBA" id="ARBA00012154"/>
    </source>
</evidence>
<keyword evidence="9 11" id="KW-0057">Aromatic amino acid biosynthesis</keyword>
<evidence type="ECO:0000313" key="13">
    <source>
        <dbReference type="Proteomes" id="UP000309676"/>
    </source>
</evidence>
<keyword evidence="8 11" id="KW-0067">ATP-binding</keyword>
<organism evidence="12 13">
    <name type="scientific">Paenibacillus antri</name>
    <dbReference type="NCBI Taxonomy" id="2582848"/>
    <lineage>
        <taxon>Bacteria</taxon>
        <taxon>Bacillati</taxon>
        <taxon>Bacillota</taxon>
        <taxon>Bacilli</taxon>
        <taxon>Bacillales</taxon>
        <taxon>Paenibacillaceae</taxon>
        <taxon>Paenibacillus</taxon>
    </lineage>
</organism>
<comment type="subunit">
    <text evidence="11">Monomer.</text>
</comment>
<dbReference type="InterPro" id="IPR031322">
    <property type="entry name" value="Shikimate/glucono_kinase"/>
</dbReference>
<dbReference type="EC" id="2.7.1.71" evidence="3 11"/>
<proteinExistence type="inferred from homology"/>
<evidence type="ECO:0000256" key="10">
    <source>
        <dbReference type="ARBA" id="ARBA00048567"/>
    </source>
</evidence>
<comment type="similarity">
    <text evidence="2 11">Belongs to the shikimate kinase family.</text>
</comment>
<dbReference type="InterPro" id="IPR027417">
    <property type="entry name" value="P-loop_NTPase"/>
</dbReference>
<evidence type="ECO:0000256" key="6">
    <source>
        <dbReference type="ARBA" id="ARBA00022741"/>
    </source>
</evidence>
<keyword evidence="6 11" id="KW-0547">Nucleotide-binding</keyword>
<comment type="subcellular location">
    <subcellularLocation>
        <location evidence="11">Cytoplasm</location>
    </subcellularLocation>
</comment>
<feature type="binding site" evidence="11">
    <location>
        <position position="28"/>
    </location>
    <ligand>
        <name>substrate</name>
    </ligand>
</feature>
<keyword evidence="11" id="KW-0963">Cytoplasm</keyword>
<dbReference type="GO" id="GO:0009073">
    <property type="term" value="P:aromatic amino acid family biosynthetic process"/>
    <property type="evidence" value="ECO:0007669"/>
    <property type="project" value="UniProtKB-KW"/>
</dbReference>
<dbReference type="GO" id="GO:0000287">
    <property type="term" value="F:magnesium ion binding"/>
    <property type="evidence" value="ECO:0007669"/>
    <property type="project" value="UniProtKB-UniRule"/>
</dbReference>
<dbReference type="InterPro" id="IPR000623">
    <property type="entry name" value="Shikimate_kinase/TSH1"/>
</dbReference>
<reference evidence="12 13" key="1">
    <citation type="submission" date="2019-05" db="EMBL/GenBank/DDBJ databases">
        <authorList>
            <person name="Narsing Rao M.P."/>
            <person name="Li W.J."/>
        </authorList>
    </citation>
    <scope>NUCLEOTIDE SEQUENCE [LARGE SCALE GENOMIC DNA]</scope>
    <source>
        <strain evidence="12 13">SYSU_K30003</strain>
    </source>
</reference>
<dbReference type="GO" id="GO:0005524">
    <property type="term" value="F:ATP binding"/>
    <property type="evidence" value="ECO:0007669"/>
    <property type="project" value="UniProtKB-UniRule"/>
</dbReference>
<evidence type="ECO:0000256" key="5">
    <source>
        <dbReference type="ARBA" id="ARBA00022679"/>
    </source>
</evidence>
<evidence type="ECO:0000256" key="11">
    <source>
        <dbReference type="HAMAP-Rule" id="MF_00109"/>
    </source>
</evidence>
<keyword evidence="13" id="KW-1185">Reference proteome</keyword>
<sequence>MIGFMGTGKSTVGSALAERLGWRFVDTDATVVEREGRSIPQLFEEEGEAYFRDAESAVLKSVLTGSRQVVSTGGGAVLRQANRETMLEGGFVVALTAPPDVLLARLRGDANRPLLAGDKEERVHRLLEERKNAYDFAHLVVDTSRSNVRETVESIIERTGLSRRA</sequence>
<dbReference type="OrthoDB" id="9800332at2"/>
<dbReference type="PROSITE" id="PS01128">
    <property type="entry name" value="SHIKIMATE_KINASE"/>
    <property type="match status" value="1"/>
</dbReference>
<evidence type="ECO:0000256" key="1">
    <source>
        <dbReference type="ARBA" id="ARBA00004842"/>
    </source>
</evidence>